<dbReference type="PANTHER" id="PTHR34598:SF3">
    <property type="entry name" value="OXIDOREDUCTASE AN1597"/>
    <property type="match status" value="1"/>
</dbReference>
<reference evidence="3 4" key="1">
    <citation type="submission" date="2015-07" db="EMBL/GenBank/DDBJ databases">
        <title>Comparative genomics of the Sigatoka disease complex on banana suggests a link between parallel evolutionary changes in Pseudocercospora fijiensis and Pseudocercospora eumusae and increased virulence on the banana host.</title>
        <authorList>
            <person name="Chang T.-C."/>
            <person name="Salvucci A."/>
            <person name="Crous P.W."/>
            <person name="Stergiopoulos I."/>
        </authorList>
    </citation>
    <scope>NUCLEOTIDE SEQUENCE [LARGE SCALE GENOMIC DNA]</scope>
    <source>
        <strain evidence="3 4">CBS 114824</strain>
    </source>
</reference>
<accession>A0A139H7D3</accession>
<comment type="similarity">
    <text evidence="2">Belongs to the asaB hydroxylase/desaturase family.</text>
</comment>
<proteinExistence type="inferred from homology"/>
<dbReference type="PANTHER" id="PTHR34598">
    <property type="entry name" value="BLL6449 PROTEIN"/>
    <property type="match status" value="1"/>
</dbReference>
<dbReference type="EMBL" id="LFZN01000115">
    <property type="protein sequence ID" value="KXS98383.1"/>
    <property type="molecule type" value="Genomic_DNA"/>
</dbReference>
<evidence type="ECO:0000313" key="3">
    <source>
        <dbReference type="EMBL" id="KXS98383.1"/>
    </source>
</evidence>
<evidence type="ECO:0000313" key="4">
    <source>
        <dbReference type="Proteomes" id="UP000070133"/>
    </source>
</evidence>
<keyword evidence="4" id="KW-1185">Reference proteome</keyword>
<dbReference type="AlphaFoldDB" id="A0A139H7D3"/>
<evidence type="ECO:0000256" key="2">
    <source>
        <dbReference type="ARBA" id="ARBA00023604"/>
    </source>
</evidence>
<dbReference type="InterPro" id="IPR044053">
    <property type="entry name" value="AsaB-like"/>
</dbReference>
<dbReference type="GO" id="GO:0016491">
    <property type="term" value="F:oxidoreductase activity"/>
    <property type="evidence" value="ECO:0007669"/>
    <property type="project" value="UniProtKB-KW"/>
</dbReference>
<organism evidence="3 4">
    <name type="scientific">Pseudocercospora eumusae</name>
    <dbReference type="NCBI Taxonomy" id="321146"/>
    <lineage>
        <taxon>Eukaryota</taxon>
        <taxon>Fungi</taxon>
        <taxon>Dikarya</taxon>
        <taxon>Ascomycota</taxon>
        <taxon>Pezizomycotina</taxon>
        <taxon>Dothideomycetes</taxon>
        <taxon>Dothideomycetidae</taxon>
        <taxon>Mycosphaerellales</taxon>
        <taxon>Mycosphaerellaceae</taxon>
        <taxon>Pseudocercospora</taxon>
    </lineage>
</organism>
<protein>
    <submittedName>
        <fullName evidence="3">Uncharacterized protein</fullName>
    </submittedName>
</protein>
<gene>
    <name evidence="3" type="ORF">AC578_4647</name>
</gene>
<comment type="caution">
    <text evidence="3">The sequence shown here is derived from an EMBL/GenBank/DDBJ whole genome shotgun (WGS) entry which is preliminary data.</text>
</comment>
<dbReference type="NCBIfam" id="NF041278">
    <property type="entry name" value="CmcJ_NvfI_EfuI"/>
    <property type="match status" value="1"/>
</dbReference>
<dbReference type="Proteomes" id="UP000070133">
    <property type="component" value="Unassembled WGS sequence"/>
</dbReference>
<evidence type="ECO:0000256" key="1">
    <source>
        <dbReference type="ARBA" id="ARBA00023002"/>
    </source>
</evidence>
<sequence>MAQIVVPSDALINTQIKYYHERPPGAEPLVHRPRLAESRRMPFDERTVLVTDLRATSNSFTLDANGFQFLKYNGQAGKLYNTFESDDKIRANYYDEVRDLVKHATGATFVHLLNHVVRRDSYQKVLDDISKKRDNEPVNLQHPAMIAHVLDRLPEPVGDDLRKRASRSRWAIINVWKPLKTVTREPLAVCDAQTVSEDDLRAVKLEVPKNFMFPDGEKIALELWHVAANKRHRWYYAKSMEPDEALLIKCFDSRIHDGTARRAPHSAIRTPHDHGDARESIELRTIVFWENQAKL</sequence>
<keyword evidence="1" id="KW-0560">Oxidoreductase</keyword>
<dbReference type="OrthoDB" id="412788at2759"/>
<name>A0A139H7D3_9PEZI</name>